<keyword evidence="8" id="KW-1185">Reference proteome</keyword>
<dbReference type="GO" id="GO:0055085">
    <property type="term" value="P:transmembrane transport"/>
    <property type="evidence" value="ECO:0007669"/>
    <property type="project" value="InterPro"/>
</dbReference>
<feature type="transmembrane region" description="Helical" evidence="5">
    <location>
        <begin position="215"/>
        <end position="235"/>
    </location>
</feature>
<evidence type="ECO:0000259" key="6">
    <source>
        <dbReference type="PROSITE" id="PS50801"/>
    </source>
</evidence>
<dbReference type="Gene3D" id="3.30.750.24">
    <property type="entry name" value="STAS domain"/>
    <property type="match status" value="1"/>
</dbReference>
<dbReference type="EMBL" id="JAFJYH010000088">
    <property type="protein sequence ID" value="KAG4420218.1"/>
    <property type="molecule type" value="Genomic_DNA"/>
</dbReference>
<accession>A0A8H7TK20</accession>
<dbReference type="InterPro" id="IPR001902">
    <property type="entry name" value="SLC26A/SulP_fam"/>
</dbReference>
<comment type="subcellular location">
    <subcellularLocation>
        <location evidence="1">Membrane</location>
        <topology evidence="1">Multi-pass membrane protein</topology>
    </subcellularLocation>
</comment>
<keyword evidence="3 5" id="KW-1133">Transmembrane helix</keyword>
<evidence type="ECO:0000313" key="8">
    <source>
        <dbReference type="Proteomes" id="UP000664132"/>
    </source>
</evidence>
<dbReference type="GO" id="GO:0016020">
    <property type="term" value="C:membrane"/>
    <property type="evidence" value="ECO:0007669"/>
    <property type="project" value="UniProtKB-SubCell"/>
</dbReference>
<dbReference type="OrthoDB" id="288203at2759"/>
<organism evidence="7 8">
    <name type="scientific">Cadophora malorum</name>
    <dbReference type="NCBI Taxonomy" id="108018"/>
    <lineage>
        <taxon>Eukaryota</taxon>
        <taxon>Fungi</taxon>
        <taxon>Dikarya</taxon>
        <taxon>Ascomycota</taxon>
        <taxon>Pezizomycotina</taxon>
        <taxon>Leotiomycetes</taxon>
        <taxon>Helotiales</taxon>
        <taxon>Ploettnerulaceae</taxon>
        <taxon>Cadophora</taxon>
    </lineage>
</organism>
<evidence type="ECO:0000256" key="2">
    <source>
        <dbReference type="ARBA" id="ARBA00022692"/>
    </source>
</evidence>
<dbReference type="SUPFAM" id="SSF52091">
    <property type="entry name" value="SpoIIaa-like"/>
    <property type="match status" value="1"/>
</dbReference>
<proteinExistence type="predicted"/>
<feature type="transmembrane region" description="Helical" evidence="5">
    <location>
        <begin position="173"/>
        <end position="195"/>
    </location>
</feature>
<evidence type="ECO:0000256" key="1">
    <source>
        <dbReference type="ARBA" id="ARBA00004141"/>
    </source>
</evidence>
<dbReference type="PANTHER" id="PTHR11814">
    <property type="entry name" value="SULFATE TRANSPORTER"/>
    <property type="match status" value="1"/>
</dbReference>
<keyword evidence="2 5" id="KW-0812">Transmembrane</keyword>
<evidence type="ECO:0000256" key="3">
    <source>
        <dbReference type="ARBA" id="ARBA00022989"/>
    </source>
</evidence>
<keyword evidence="4 5" id="KW-0472">Membrane</keyword>
<feature type="transmembrane region" description="Helical" evidence="5">
    <location>
        <begin position="433"/>
        <end position="459"/>
    </location>
</feature>
<name>A0A8H7TK20_9HELO</name>
<dbReference type="InterPro" id="IPR036513">
    <property type="entry name" value="STAS_dom_sf"/>
</dbReference>
<comment type="caution">
    <text evidence="7">The sequence shown here is derived from an EMBL/GenBank/DDBJ whole genome shotgun (WGS) entry which is preliminary data.</text>
</comment>
<dbReference type="InterPro" id="IPR002645">
    <property type="entry name" value="STAS_dom"/>
</dbReference>
<feature type="transmembrane region" description="Helical" evidence="5">
    <location>
        <begin position="136"/>
        <end position="161"/>
    </location>
</feature>
<dbReference type="PROSITE" id="PS50801">
    <property type="entry name" value="STAS"/>
    <property type="match status" value="1"/>
</dbReference>
<evidence type="ECO:0000256" key="5">
    <source>
        <dbReference type="SAM" id="Phobius"/>
    </source>
</evidence>
<sequence length="690" mass="75395">MGFGAKIGNKLRNDPNFSRLRRGVVLGARGLRAGTGRYFSNKVPIVHWISAYNIRWIMDDALAGSSVGMLLIPQALIYSTIAGTPIQQALLASWLPGVIYAIMGTSRDISVGPTSGTAFFTATIVLELGKFRIPPALAAAVVSFSVGIWSLIFGILNLGFIFDYVSTPMSLGFTMGTAIVVINSQIPAILGLQGVSPVFIDMMPEIIKKIGETKGITVAIALSSFVLLAGLQFVGSKWGHKNAFFRVFAASRHINVLGIFTAISMFVNKDLDLPLWSVLGPVATTPVATVPNQKILSGLIVSMITLMLSTALEHVTLAKAFAHKAGYKIDQNQEVFSLGIINLANSFFGGLPVGGSDMARSSVLATSGSKSPLSGVFSSGTVLLAMYALSNFLKFIPSATVAAVIVVAVFDQMPPQKLIGAFWKISFVDFLQLLIAFNMTMVQSGTLGVIGSLVFMILYTTMRIMFSRPTGVVSVDLETQYSNNTPPWWAKEDRIPAGTQVIKFETDAIWLNTDRLKRYIMDTIYTYQAGISRPASTGEERPWNYHVQKHIATIRRDAGINDADTFIPRLRVVVFDLSSTSFIDICAIQLFEDLKMELRQYAGDGVEIRFVGMNQSVKRRFVRAGWEILSPLEPVVESVVEVEGQEVVSESKVSVPDLWFDHLPHAIQHVTQIGPEGYDFNTVSVDMQKY</sequence>
<evidence type="ECO:0000256" key="4">
    <source>
        <dbReference type="ARBA" id="ARBA00023136"/>
    </source>
</evidence>
<dbReference type="InterPro" id="IPR011547">
    <property type="entry name" value="SLC26A/SulP_dom"/>
</dbReference>
<dbReference type="Pfam" id="PF01740">
    <property type="entry name" value="STAS"/>
    <property type="match status" value="1"/>
</dbReference>
<feature type="domain" description="STAS" evidence="6">
    <location>
        <begin position="498"/>
        <end position="625"/>
    </location>
</feature>
<feature type="transmembrane region" description="Helical" evidence="5">
    <location>
        <begin position="396"/>
        <end position="413"/>
    </location>
</feature>
<gene>
    <name evidence="7" type="ORF">IFR04_006596</name>
</gene>
<reference evidence="7" key="1">
    <citation type="submission" date="2021-02" db="EMBL/GenBank/DDBJ databases">
        <title>Genome sequence Cadophora malorum strain M34.</title>
        <authorList>
            <person name="Stefanovic E."/>
            <person name="Vu D."/>
            <person name="Scully C."/>
            <person name="Dijksterhuis J."/>
            <person name="Roader J."/>
            <person name="Houbraken J."/>
        </authorList>
    </citation>
    <scope>NUCLEOTIDE SEQUENCE</scope>
    <source>
        <strain evidence="7">M34</strain>
    </source>
</reference>
<protein>
    <recommendedName>
        <fullName evidence="6">STAS domain-containing protein</fullName>
    </recommendedName>
</protein>
<evidence type="ECO:0000313" key="7">
    <source>
        <dbReference type="EMBL" id="KAG4420218.1"/>
    </source>
</evidence>
<feature type="transmembrane region" description="Helical" evidence="5">
    <location>
        <begin position="247"/>
        <end position="267"/>
    </location>
</feature>
<dbReference type="Pfam" id="PF00916">
    <property type="entry name" value="Sulfate_transp"/>
    <property type="match status" value="1"/>
</dbReference>
<dbReference type="CDD" id="cd07042">
    <property type="entry name" value="STAS_SulP_like_sulfate_transporter"/>
    <property type="match status" value="1"/>
</dbReference>
<dbReference type="AlphaFoldDB" id="A0A8H7TK20"/>
<dbReference type="Proteomes" id="UP000664132">
    <property type="component" value="Unassembled WGS sequence"/>
</dbReference>
<feature type="transmembrane region" description="Helical" evidence="5">
    <location>
        <begin position="295"/>
        <end position="315"/>
    </location>
</feature>